<dbReference type="GO" id="GO:0043490">
    <property type="term" value="P:malate-aspartate shuttle"/>
    <property type="evidence" value="ECO:0007669"/>
    <property type="project" value="TreeGrafter"/>
</dbReference>
<name>G7DXG8_MIXOS</name>
<evidence type="ECO:0000259" key="17">
    <source>
        <dbReference type="PROSITE" id="PS50222"/>
    </source>
</evidence>
<feature type="domain" description="EF-hand" evidence="17">
    <location>
        <begin position="202"/>
        <end position="237"/>
    </location>
</feature>
<evidence type="ECO:0000313" key="19">
    <source>
        <dbReference type="Proteomes" id="UP000009131"/>
    </source>
</evidence>
<reference evidence="18 19" key="1">
    <citation type="journal article" date="2011" name="J. Gen. Appl. Microbiol.">
        <title>Draft genome sequencing of the enigmatic basidiomycete Mixia osmundae.</title>
        <authorList>
            <person name="Nishida H."/>
            <person name="Nagatsuka Y."/>
            <person name="Sugiyama J."/>
        </authorList>
    </citation>
    <scope>NUCLEOTIDE SEQUENCE [LARGE SCALE GENOMIC DNA]</scope>
    <source>
        <strain evidence="19">CBS 9802 / IAM 14324 / JCM 22182 / KY 12970</strain>
    </source>
</reference>
<evidence type="ECO:0000313" key="18">
    <source>
        <dbReference type="EMBL" id="GAA95278.1"/>
    </source>
</evidence>
<organism evidence="18 19">
    <name type="scientific">Mixia osmundae (strain CBS 9802 / IAM 14324 / JCM 22182 / KY 12970)</name>
    <dbReference type="NCBI Taxonomy" id="764103"/>
    <lineage>
        <taxon>Eukaryota</taxon>
        <taxon>Fungi</taxon>
        <taxon>Dikarya</taxon>
        <taxon>Basidiomycota</taxon>
        <taxon>Pucciniomycotina</taxon>
        <taxon>Mixiomycetes</taxon>
        <taxon>Mixiales</taxon>
        <taxon>Mixiaceae</taxon>
        <taxon>Mixia</taxon>
    </lineage>
</organism>
<keyword evidence="7" id="KW-0106">Calcium</keyword>
<feature type="repeat" description="Solcar" evidence="15">
    <location>
        <begin position="564"/>
        <end position="652"/>
    </location>
</feature>
<feature type="compositionally biased region" description="Basic and acidic residues" evidence="16">
    <location>
        <begin position="11"/>
        <end position="24"/>
    </location>
</feature>
<dbReference type="PROSITE" id="PS00018">
    <property type="entry name" value="EF_HAND_1"/>
    <property type="match status" value="1"/>
</dbReference>
<dbReference type="PANTHER" id="PTHR45678">
    <property type="entry name" value="MITOCHONDRIAL 2-OXODICARBOXYLATE CARRIER 1-RELATED"/>
    <property type="match status" value="1"/>
</dbReference>
<dbReference type="Gene3D" id="1.10.238.10">
    <property type="entry name" value="EF-hand"/>
    <property type="match status" value="2"/>
</dbReference>
<keyword evidence="3" id="KW-0813">Transport</keyword>
<dbReference type="PROSITE" id="PS50222">
    <property type="entry name" value="EF_HAND_2"/>
    <property type="match status" value="2"/>
</dbReference>
<comment type="function">
    <text evidence="12">Calcium-dependent mitochondrial aspartate and glutamate carrier. Transport of glutamate in mitochondria is required for mitochondrial transamination reactions and ornithine synthesis. Plays also a role in malate-aspartate NADH shuttle, which is critical for growth on acetate and fatty acids.</text>
</comment>
<keyword evidence="10 15" id="KW-0472">Membrane</keyword>
<dbReference type="GO" id="GO:0015183">
    <property type="term" value="F:L-aspartate transmembrane transporter activity"/>
    <property type="evidence" value="ECO:0007669"/>
    <property type="project" value="TreeGrafter"/>
</dbReference>
<dbReference type="Pfam" id="PF13499">
    <property type="entry name" value="EF-hand_7"/>
    <property type="match status" value="1"/>
</dbReference>
<keyword evidence="6" id="KW-0999">Mitochondrion inner membrane</keyword>
<evidence type="ECO:0000256" key="11">
    <source>
        <dbReference type="ARBA" id="ARBA00038674"/>
    </source>
</evidence>
<reference evidence="18 19" key="2">
    <citation type="journal article" date="2012" name="Open Biol.">
        <title>Characteristics of nucleosomes and linker DNA regions on the genome of the basidiomycete Mixia osmundae revealed by mono- and dinucleosome mapping.</title>
        <authorList>
            <person name="Nishida H."/>
            <person name="Kondo S."/>
            <person name="Matsumoto T."/>
            <person name="Suzuki Y."/>
            <person name="Yoshikawa H."/>
            <person name="Taylor T.D."/>
            <person name="Sugiyama J."/>
        </authorList>
    </citation>
    <scope>NUCLEOTIDE SEQUENCE [LARGE SCALE GENOMIC DNA]</scope>
    <source>
        <strain evidence="19">CBS 9802 / IAM 14324 / JCM 22182 / KY 12970</strain>
    </source>
</reference>
<evidence type="ECO:0000256" key="6">
    <source>
        <dbReference type="ARBA" id="ARBA00022792"/>
    </source>
</evidence>
<dbReference type="GO" id="GO:0005509">
    <property type="term" value="F:calcium ion binding"/>
    <property type="evidence" value="ECO:0007669"/>
    <property type="project" value="InterPro"/>
</dbReference>
<dbReference type="HOGENOM" id="CLU_014931_2_0_1"/>
<dbReference type="InterPro" id="IPR018247">
    <property type="entry name" value="EF_Hand_1_Ca_BS"/>
</dbReference>
<feature type="region of interest" description="Disordered" evidence="16">
    <location>
        <begin position="1"/>
        <end position="52"/>
    </location>
</feature>
<dbReference type="PROSITE" id="PS50920">
    <property type="entry name" value="SOLCAR"/>
    <property type="match status" value="3"/>
</dbReference>
<dbReference type="Gene3D" id="1.50.40.10">
    <property type="entry name" value="Mitochondrial carrier domain"/>
    <property type="match status" value="1"/>
</dbReference>
<accession>G7DXG8</accession>
<gene>
    <name evidence="18" type="primary">Mo01934</name>
    <name evidence="18" type="ORF">E5Q_01934</name>
</gene>
<evidence type="ECO:0000256" key="5">
    <source>
        <dbReference type="ARBA" id="ARBA00022737"/>
    </source>
</evidence>
<keyword evidence="8" id="KW-1133">Transmembrane helix</keyword>
<dbReference type="GO" id="GO:0005743">
    <property type="term" value="C:mitochondrial inner membrane"/>
    <property type="evidence" value="ECO:0007669"/>
    <property type="project" value="UniProtKB-SubCell"/>
</dbReference>
<feature type="domain" description="EF-hand" evidence="17">
    <location>
        <begin position="130"/>
        <end position="165"/>
    </location>
</feature>
<keyword evidence="19" id="KW-1185">Reference proteome</keyword>
<evidence type="ECO:0000256" key="7">
    <source>
        <dbReference type="ARBA" id="ARBA00022837"/>
    </source>
</evidence>
<dbReference type="Pfam" id="PF00153">
    <property type="entry name" value="Mito_carr"/>
    <property type="match status" value="3"/>
</dbReference>
<dbReference type="SUPFAM" id="SSF47473">
    <property type="entry name" value="EF-hand"/>
    <property type="match status" value="1"/>
</dbReference>
<feature type="repeat" description="Solcar" evidence="15">
    <location>
        <begin position="464"/>
        <end position="553"/>
    </location>
</feature>
<dbReference type="GO" id="GO:0005313">
    <property type="term" value="F:L-glutamate transmembrane transporter activity"/>
    <property type="evidence" value="ECO:0007669"/>
    <property type="project" value="TreeGrafter"/>
</dbReference>
<comment type="similarity">
    <text evidence="2">Belongs to the mitochondrial carrier (TC 2.A.29) family.</text>
</comment>
<evidence type="ECO:0000256" key="13">
    <source>
        <dbReference type="ARBA" id="ARBA00073787"/>
    </source>
</evidence>
<dbReference type="OMA" id="AFQNVMR"/>
<dbReference type="OrthoDB" id="2161at2759"/>
<dbReference type="eggNOG" id="KOG0751">
    <property type="taxonomic scope" value="Eukaryota"/>
</dbReference>
<comment type="caution">
    <text evidence="18">The sequence shown here is derived from an EMBL/GenBank/DDBJ whole genome shotgun (WGS) entry which is preliminary data.</text>
</comment>
<dbReference type="SUPFAM" id="SSF103506">
    <property type="entry name" value="Mitochondrial carrier"/>
    <property type="match status" value="1"/>
</dbReference>
<dbReference type="InterPro" id="IPR018108">
    <property type="entry name" value="MCP_transmembrane"/>
</dbReference>
<dbReference type="PANTHER" id="PTHR45678:SF9">
    <property type="entry name" value="CALCIUM-BINDING MITOCHONDRIAL CARRIER PROTEIN ARALAR1"/>
    <property type="match status" value="1"/>
</dbReference>
<dbReference type="CDD" id="cd00051">
    <property type="entry name" value="EFh"/>
    <property type="match status" value="1"/>
</dbReference>
<evidence type="ECO:0000256" key="14">
    <source>
        <dbReference type="ARBA" id="ARBA00082232"/>
    </source>
</evidence>
<dbReference type="InterPro" id="IPR002048">
    <property type="entry name" value="EF_hand_dom"/>
</dbReference>
<evidence type="ECO:0000256" key="8">
    <source>
        <dbReference type="ARBA" id="ARBA00022989"/>
    </source>
</evidence>
<evidence type="ECO:0000256" key="15">
    <source>
        <dbReference type="PROSITE-ProRule" id="PRU00282"/>
    </source>
</evidence>
<evidence type="ECO:0000256" key="9">
    <source>
        <dbReference type="ARBA" id="ARBA00023128"/>
    </source>
</evidence>
<protein>
    <recommendedName>
        <fullName evidence="13">Mitochondrial aspartate-glutamate transporter AGC1</fullName>
    </recommendedName>
    <alternativeName>
        <fullName evidence="14">Aspartate-glutamate carrier 1</fullName>
    </alternativeName>
</protein>
<comment type="subunit">
    <text evidence="11">Homodimer (via N-terminus).</text>
</comment>
<dbReference type="InterPro" id="IPR011992">
    <property type="entry name" value="EF-hand-dom_pair"/>
</dbReference>
<feature type="compositionally biased region" description="Polar residues" evidence="16">
    <location>
        <begin position="42"/>
        <end position="52"/>
    </location>
</feature>
<keyword evidence="9" id="KW-0496">Mitochondrion</keyword>
<keyword evidence="4 15" id="KW-0812">Transmembrane</keyword>
<evidence type="ECO:0000256" key="3">
    <source>
        <dbReference type="ARBA" id="ARBA00022448"/>
    </source>
</evidence>
<dbReference type="PRINTS" id="PR00926">
    <property type="entry name" value="MITOCARRIER"/>
</dbReference>
<evidence type="ECO:0000256" key="2">
    <source>
        <dbReference type="ARBA" id="ARBA00006375"/>
    </source>
</evidence>
<dbReference type="InterPro" id="IPR023395">
    <property type="entry name" value="MCP_dom_sf"/>
</dbReference>
<dbReference type="FunFam" id="1.50.40.10:FF:000004">
    <property type="entry name" value="Calcium-binding mitochondrial carrier protein Aralar1"/>
    <property type="match status" value="1"/>
</dbReference>
<evidence type="ECO:0000256" key="10">
    <source>
        <dbReference type="ARBA" id="ARBA00023136"/>
    </source>
</evidence>
<dbReference type="AlphaFoldDB" id="G7DXG8"/>
<evidence type="ECO:0000256" key="4">
    <source>
        <dbReference type="ARBA" id="ARBA00022692"/>
    </source>
</evidence>
<comment type="subcellular location">
    <subcellularLocation>
        <location evidence="1">Mitochondrion inner membrane</location>
        <topology evidence="1">Multi-pass membrane protein</topology>
    </subcellularLocation>
</comment>
<evidence type="ECO:0000256" key="16">
    <source>
        <dbReference type="SAM" id="MobiDB-lite"/>
    </source>
</evidence>
<dbReference type="EMBL" id="BABT02000061">
    <property type="protein sequence ID" value="GAA95278.1"/>
    <property type="molecule type" value="Genomic_DNA"/>
</dbReference>
<feature type="repeat" description="Solcar" evidence="15">
    <location>
        <begin position="365"/>
        <end position="455"/>
    </location>
</feature>
<dbReference type="InParanoid" id="G7DXG8"/>
<proteinExistence type="inferred from homology"/>
<dbReference type="STRING" id="764103.G7DXG8"/>
<dbReference type="InterPro" id="IPR051028">
    <property type="entry name" value="Mito_Solute_Carrier"/>
</dbReference>
<dbReference type="InterPro" id="IPR002067">
    <property type="entry name" value="MCP"/>
</dbReference>
<dbReference type="RefSeq" id="XP_014569857.1">
    <property type="nucleotide sequence ID" value="XM_014714371.1"/>
</dbReference>
<evidence type="ECO:0000256" key="12">
    <source>
        <dbReference type="ARBA" id="ARBA00059916"/>
    </source>
</evidence>
<evidence type="ECO:0000256" key="1">
    <source>
        <dbReference type="ARBA" id="ARBA00004448"/>
    </source>
</evidence>
<keyword evidence="5" id="KW-0677">Repeat</keyword>
<dbReference type="SMART" id="SM00054">
    <property type="entry name" value="EFh"/>
    <property type="match status" value="3"/>
</dbReference>
<dbReference type="Proteomes" id="UP000009131">
    <property type="component" value="Unassembled WGS sequence"/>
</dbReference>
<sequence length="701" mass="76888">MASKGPNSMAEIKEKAHETKETLRETASSAARSVGLPVAASNPESLSGATTESELARWRRNFEANAKASESSDTKYLDLDSFVDAIAPKGDLSGKIGRRQYGNLFRVADAQQKGRISFEEFAAFEALLKKPDADFEVAFKFFDLDGSGTITFDEFKNVFAANLGPDAIPFDFDSPWVHLYLGKRAGNHVLGYQEFTQLMKGLQGERLRQAFHYLDKESTGYVTVEQFSRIINELARHKLSESVLERLPTIASLTPGGKVSYSEAIAFHNVIREMDMVEKVIRDAIAKSSDGKIDRKDFLNSAAQSTRYGIFTPMEVSIIFHFAGMGSEDPRLKLSQFAQLLDPKWERPVMGEPEPLTTSILTDIAKSAYNFCLGGIAGATGATAVYPIDLVKTRMQNQRSKVVGELLYKNSLDCVRKVYKNEGFAGFYRGLPPQLIGVAPEKAIKLTMNDLVRRKTKDPETGKVPLIWELVAGATAGASQVVFTNPLEIVKIRLQMQGEAAKTRGAENIKRGALHIIRQLGLIGLYKGSSACLLRDVPFSAIYFTGYSHLKSDIFHEGRDGKKLGFGETLAAASIAGMPSAYLTTPADVIKTRLQSEARKGESTYKGLMDAGTKIFQEEGARALFKGGPARVLRSSPQFGVTLVAYEYLQAALPYPGSKKPSSLLASSEDITRIRARNALRVLLDAHSDWGARGTQGVKRS</sequence>